<dbReference type="EMBL" id="BAABGM010000003">
    <property type="protein sequence ID" value="GAA4398996.1"/>
    <property type="molecule type" value="Genomic_DNA"/>
</dbReference>
<evidence type="ECO:0000313" key="3">
    <source>
        <dbReference type="EMBL" id="GAA4398996.1"/>
    </source>
</evidence>
<proteinExistence type="predicted"/>
<dbReference type="Gene3D" id="3.40.50.1820">
    <property type="entry name" value="alpha/beta hydrolase"/>
    <property type="match status" value="1"/>
</dbReference>
<evidence type="ECO:0000313" key="4">
    <source>
        <dbReference type="Proteomes" id="UP001500945"/>
    </source>
</evidence>
<dbReference type="PANTHER" id="PTHR43433">
    <property type="entry name" value="HYDROLASE, ALPHA/BETA FOLD FAMILY PROTEIN"/>
    <property type="match status" value="1"/>
</dbReference>
<dbReference type="GO" id="GO:0016787">
    <property type="term" value="F:hydrolase activity"/>
    <property type="evidence" value="ECO:0007669"/>
    <property type="project" value="UniProtKB-KW"/>
</dbReference>
<comment type="caution">
    <text evidence="3">The sequence shown here is derived from an EMBL/GenBank/DDBJ whole genome shotgun (WGS) entry which is preliminary data.</text>
</comment>
<name>A0ABP8K126_9MICO</name>
<keyword evidence="3" id="KW-0378">Hydrolase</keyword>
<keyword evidence="4" id="KW-1185">Reference proteome</keyword>
<dbReference type="InterPro" id="IPR029058">
    <property type="entry name" value="AB_hydrolase_fold"/>
</dbReference>
<dbReference type="Pfam" id="PF00561">
    <property type="entry name" value="Abhydrolase_1"/>
    <property type="match status" value="1"/>
</dbReference>
<feature type="signal peptide" evidence="1">
    <location>
        <begin position="1"/>
        <end position="17"/>
    </location>
</feature>
<dbReference type="InterPro" id="IPR050471">
    <property type="entry name" value="AB_hydrolase"/>
</dbReference>
<dbReference type="InterPro" id="IPR000073">
    <property type="entry name" value="AB_hydrolase_1"/>
</dbReference>
<dbReference type="PANTHER" id="PTHR43433:SF5">
    <property type="entry name" value="AB HYDROLASE-1 DOMAIN-CONTAINING PROTEIN"/>
    <property type="match status" value="1"/>
</dbReference>
<gene>
    <name evidence="3" type="ORF">GCM10023168_05680</name>
</gene>
<dbReference type="Proteomes" id="UP001500945">
    <property type="component" value="Unassembled WGS sequence"/>
</dbReference>
<dbReference type="RefSeq" id="WP_345202035.1">
    <property type="nucleotide sequence ID" value="NZ_BAABGM010000003.1"/>
</dbReference>
<accession>A0ABP8K126</accession>
<organism evidence="3 4">
    <name type="scientific">Fodinibacter luteus</name>
    <dbReference type="NCBI Taxonomy" id="552064"/>
    <lineage>
        <taxon>Bacteria</taxon>
        <taxon>Bacillati</taxon>
        <taxon>Actinomycetota</taxon>
        <taxon>Actinomycetes</taxon>
        <taxon>Micrococcales</taxon>
        <taxon>Intrasporangiaceae</taxon>
        <taxon>Fodinibacter (ex Wang et al. 2009)</taxon>
    </lineage>
</organism>
<dbReference type="PRINTS" id="PR00111">
    <property type="entry name" value="ABHYDROLASE"/>
</dbReference>
<keyword evidence="1" id="KW-0732">Signal</keyword>
<feature type="domain" description="AB hydrolase-1" evidence="2">
    <location>
        <begin position="59"/>
        <end position="289"/>
    </location>
</feature>
<evidence type="ECO:0000256" key="1">
    <source>
        <dbReference type="SAM" id="SignalP"/>
    </source>
</evidence>
<feature type="chain" id="PRO_5045866712" evidence="1">
    <location>
        <begin position="18"/>
        <end position="308"/>
    </location>
</feature>
<sequence>MKKSALVLLSAATVVIAAVTRQFRRDDTAARARLDAVPRRVIDTDIGTLEYAEVGDGEPVLAVHGIFGGCDAGLLSFGDLVPHRRVIAPSRFGYLGSSLPEAATPAMQADAVVDLLDALGIAQVDIVAFSAGSTSALQVALRHPDRISHLVVLSGDWPGAFSKAPRPAEKLAYQSDLVMWLATKLAGPALLRLVAGIPKGFPLTQQDRAQVRELIESIFPVRERSTGTIFDAYTGNPDVDTYPLETITVPTLIVHSRDDTLASFAPAESAAQRIPHARLLAHDSGGHLQLGRVDETQDAVRAFLSQPR</sequence>
<dbReference type="SUPFAM" id="SSF53474">
    <property type="entry name" value="alpha/beta-Hydrolases"/>
    <property type="match status" value="1"/>
</dbReference>
<reference evidence="4" key="1">
    <citation type="journal article" date="2019" name="Int. J. Syst. Evol. Microbiol.">
        <title>The Global Catalogue of Microorganisms (GCM) 10K type strain sequencing project: providing services to taxonomists for standard genome sequencing and annotation.</title>
        <authorList>
            <consortium name="The Broad Institute Genomics Platform"/>
            <consortium name="The Broad Institute Genome Sequencing Center for Infectious Disease"/>
            <person name="Wu L."/>
            <person name="Ma J."/>
        </authorList>
    </citation>
    <scope>NUCLEOTIDE SEQUENCE [LARGE SCALE GENOMIC DNA]</scope>
    <source>
        <strain evidence="4">JCM 17809</strain>
    </source>
</reference>
<evidence type="ECO:0000259" key="2">
    <source>
        <dbReference type="Pfam" id="PF00561"/>
    </source>
</evidence>
<protein>
    <submittedName>
        <fullName evidence="3">Alpha/beta hydrolase</fullName>
    </submittedName>
</protein>